<dbReference type="Proteomes" id="UP001528411">
    <property type="component" value="Unassembled WGS sequence"/>
</dbReference>
<organism evidence="1 2">
    <name type="scientific">Psychrosphaera algicola</name>
    <dbReference type="NCBI Taxonomy" id="3023714"/>
    <lineage>
        <taxon>Bacteria</taxon>
        <taxon>Pseudomonadati</taxon>
        <taxon>Pseudomonadota</taxon>
        <taxon>Gammaproteobacteria</taxon>
        <taxon>Alteromonadales</taxon>
        <taxon>Pseudoalteromonadaceae</taxon>
        <taxon>Psychrosphaera</taxon>
    </lineage>
</organism>
<reference evidence="1 2" key="1">
    <citation type="submission" date="2023-01" db="EMBL/GenBank/DDBJ databases">
        <title>Psychrosphaera sp. nov., isolated from marine algae.</title>
        <authorList>
            <person name="Bayburt H."/>
            <person name="Choi B.J."/>
            <person name="Kim J.M."/>
            <person name="Choi D.G."/>
            <person name="Jeon C.O."/>
        </authorList>
    </citation>
    <scope>NUCLEOTIDE SEQUENCE [LARGE SCALE GENOMIC DNA]</scope>
    <source>
        <strain evidence="1 2">G1-22</strain>
    </source>
</reference>
<protein>
    <submittedName>
        <fullName evidence="1">Uncharacterized protein</fullName>
    </submittedName>
</protein>
<name>A0ABT5FD09_9GAMM</name>
<sequence length="659" mass="74413">MTNPDSFDEHGVKPDWVYGYRLENGGASRTIFGNDLDLSYPNGGWIANNWQLKDGTITIETGIDEQYNNVNCADSDLNCNPQYKRHWVPVAQEGQRLYVLEWEMENSNYWDFNNKVENWYMRILPRLNFYEVYPLNIDTDGDGVNDAIDDDADSDGVLNINDAFQFDTNEQVDSDGDGVGDNGDVFPNNPAEQFDNDMDGIGDNEDLDDDNDGINDVDDPTPYEDTRTVSMLNFNDAELSACLNDSYADELIYSVTNVVCNGYQVTDLSGIHQLPNIADFAIYDNEFVTDFSPLTALSYLRRFAISSPIFNNSDLADLASIDSLESLWINAGNVTSIESLRNHPSMNAIHIWGLQDTTQIEMDVILTWSEVLELALDAHTVSDFAVLGQLTSLRTLYIHGEVSDAEAVEIGKLVNLENFSFGWGPQWSQQAINDSVGQFTKLRELFINDMIVEDMSFLLSFDDLERVELANSSPVIISQMSDLEARGVYVEQYINHHSMFSNLLIGKHTLTDVLNDQGQLIDVGVTFETDHSGVIDWGFGEELFYWSITDEGRVIVDYDASNEVERWYWRTFFEQEYGYSEGIVGIEVDFNNDGIYEKHLEQRFSASKSTLAYVGLTDVAGRHTFTNPSNNTEQEIVFNEDGTGVVTWDVNPETFTLVV</sequence>
<comment type="caution">
    <text evidence="1">The sequence shown here is derived from an EMBL/GenBank/DDBJ whole genome shotgun (WGS) entry which is preliminary data.</text>
</comment>
<evidence type="ECO:0000313" key="1">
    <source>
        <dbReference type="EMBL" id="MDC2888939.1"/>
    </source>
</evidence>
<accession>A0ABT5FD09</accession>
<gene>
    <name evidence="1" type="ORF">PN838_09350</name>
</gene>
<evidence type="ECO:0000313" key="2">
    <source>
        <dbReference type="Proteomes" id="UP001528411"/>
    </source>
</evidence>
<dbReference type="SUPFAM" id="SSF103647">
    <property type="entry name" value="TSP type-3 repeat"/>
    <property type="match status" value="2"/>
</dbReference>
<dbReference type="Gene3D" id="4.10.1080.10">
    <property type="entry name" value="TSP type-3 repeat"/>
    <property type="match status" value="1"/>
</dbReference>
<dbReference type="SUPFAM" id="SSF52058">
    <property type="entry name" value="L domain-like"/>
    <property type="match status" value="1"/>
</dbReference>
<dbReference type="PANTHER" id="PTHR10199">
    <property type="entry name" value="THROMBOSPONDIN"/>
    <property type="match status" value="1"/>
</dbReference>
<dbReference type="Gene3D" id="3.80.10.10">
    <property type="entry name" value="Ribonuclease Inhibitor"/>
    <property type="match status" value="1"/>
</dbReference>
<dbReference type="EMBL" id="JAQOMS010000002">
    <property type="protein sequence ID" value="MDC2888939.1"/>
    <property type="molecule type" value="Genomic_DNA"/>
</dbReference>
<dbReference type="InterPro" id="IPR032675">
    <property type="entry name" value="LRR_dom_sf"/>
</dbReference>
<dbReference type="RefSeq" id="WP_272180485.1">
    <property type="nucleotide sequence ID" value="NZ_JAQOMS010000002.1"/>
</dbReference>
<keyword evidence="2" id="KW-1185">Reference proteome</keyword>
<dbReference type="InterPro" id="IPR028974">
    <property type="entry name" value="TSP_type-3_rpt"/>
</dbReference>
<proteinExistence type="predicted"/>